<dbReference type="Proteomes" id="UP001155882">
    <property type="component" value="Unassembled WGS sequence"/>
</dbReference>
<proteinExistence type="predicted"/>
<reference evidence="3" key="3">
    <citation type="submission" date="2021-07" db="EMBL/GenBank/DDBJ databases">
        <authorList>
            <person name="Stanton E."/>
        </authorList>
    </citation>
    <scope>NUCLEOTIDE SEQUENCE</scope>
    <source>
        <strain evidence="3">2021EL-01139</strain>
    </source>
</reference>
<dbReference type="Proteomes" id="UP000834611">
    <property type="component" value="Unassembled WGS sequence"/>
</dbReference>
<evidence type="ECO:0000313" key="2">
    <source>
        <dbReference type="EMBL" id="CAB5719935.1"/>
    </source>
</evidence>
<evidence type="ECO:0000313" key="3">
    <source>
        <dbReference type="EMBL" id="MBW3118849.1"/>
    </source>
</evidence>
<dbReference type="EMBL" id="LC507075">
    <property type="protein sequence ID" value="BBO58395.1"/>
    <property type="molecule type" value="Genomic_DNA"/>
</dbReference>
<reference evidence="1" key="1">
    <citation type="submission" date="2019-10" db="EMBL/GenBank/DDBJ databases">
        <title>Complete plasmid sequence of Providencia rettgeri p.BML2526.</title>
        <authorList>
            <person name="Iwata S."/>
            <person name="Tada T."/>
            <person name="Kirikae T."/>
        </authorList>
    </citation>
    <scope>NUCLEOTIDE SEQUENCE</scope>
    <source>
        <strain evidence="1">BML2526</strain>
        <plasmid evidence="1">p.BML2526</plasmid>
    </source>
</reference>
<dbReference type="RefSeq" id="WP_166185712.1">
    <property type="nucleotide sequence ID" value="NZ_CAHPRV010000062.1"/>
</dbReference>
<dbReference type="EMBL" id="JAHWLI010000112">
    <property type="protein sequence ID" value="MBW3118849.1"/>
    <property type="molecule type" value="Genomic_DNA"/>
</dbReference>
<reference evidence="2" key="2">
    <citation type="submission" date="2020-05" db="EMBL/GenBank/DDBJ databases">
        <authorList>
            <person name="Delgado-Blas J."/>
        </authorList>
    </citation>
    <scope>NUCLEOTIDE SEQUENCE</scope>
    <source>
        <strain evidence="2">BB1453</strain>
    </source>
</reference>
<sequence>MKEKIKKFIEKKPKVTTEEILNHLYHDIMIQKAQGRSWSSIIDEISFSGIYVSEASFYKYVVNKNKTQLRSDNG</sequence>
<accession>A0A5K7YEL6</accession>
<dbReference type="EMBL" id="CAHPSF010000023">
    <property type="protein sequence ID" value="CAB5719935.1"/>
    <property type="molecule type" value="Genomic_DNA"/>
</dbReference>
<dbReference type="AlphaFoldDB" id="A0A5K7YEL6"/>
<evidence type="ECO:0000313" key="1">
    <source>
        <dbReference type="EMBL" id="BBO58395.1"/>
    </source>
</evidence>
<gene>
    <name evidence="2" type="ORF">GHA_04611</name>
    <name evidence="3" type="ORF">KYI77_20630</name>
    <name evidence="1" type="ORF">pBML2526_1990</name>
</gene>
<organism evidence="1">
    <name type="scientific">Providencia rettgeri</name>
    <dbReference type="NCBI Taxonomy" id="587"/>
    <lineage>
        <taxon>Bacteria</taxon>
        <taxon>Pseudomonadati</taxon>
        <taxon>Pseudomonadota</taxon>
        <taxon>Gammaproteobacteria</taxon>
        <taxon>Enterobacterales</taxon>
        <taxon>Morganellaceae</taxon>
        <taxon>Providencia</taxon>
    </lineage>
</organism>
<geneLocation type="plasmid" evidence="1">
    <name>p.BML2526</name>
</geneLocation>
<name>A0A5K7YEL6_PRORE</name>
<keyword evidence="1" id="KW-0614">Plasmid</keyword>
<protein>
    <submittedName>
        <fullName evidence="1">Uncharacterized protein</fullName>
    </submittedName>
</protein>